<keyword evidence="2" id="KW-1185">Reference proteome</keyword>
<dbReference type="EMBL" id="JAPZBT010000002">
    <property type="protein sequence ID" value="KAJ5372594.1"/>
    <property type="molecule type" value="Genomic_DNA"/>
</dbReference>
<comment type="caution">
    <text evidence="1">The sequence shown here is derived from an EMBL/GenBank/DDBJ whole genome shotgun (WGS) entry which is preliminary data.</text>
</comment>
<organism evidence="1 2">
    <name type="scientific">Penicillium concentricum</name>
    <dbReference type="NCBI Taxonomy" id="293559"/>
    <lineage>
        <taxon>Eukaryota</taxon>
        <taxon>Fungi</taxon>
        <taxon>Dikarya</taxon>
        <taxon>Ascomycota</taxon>
        <taxon>Pezizomycotina</taxon>
        <taxon>Eurotiomycetes</taxon>
        <taxon>Eurotiomycetidae</taxon>
        <taxon>Eurotiales</taxon>
        <taxon>Aspergillaceae</taxon>
        <taxon>Penicillium</taxon>
    </lineage>
</organism>
<dbReference type="InterPro" id="IPR012341">
    <property type="entry name" value="6hp_glycosidase-like_sf"/>
</dbReference>
<accession>A0A9W9V9J0</accession>
<dbReference type="Gene3D" id="1.50.10.10">
    <property type="match status" value="1"/>
</dbReference>
<sequence length="392" mass="44331">MIKLESYTSSASDAAKDIYRFEGVTNVLGTGYHDDEISEVFTPFHFRTFRFIRVNIDVGSSGLVLHNIEIETVNYHLDVRASVKVTSSDDLSHKLWETSLQYAMDTQSSALFTYYLSGDDRRAPSHKPQTIPHFSLFWICMLKDYLDFFGDKTFLAPLVPIVDAILNYFHCRLDQRLGLVASDMQPGIWNFVDWTEQWRPYGIPPAVMRTGIPTYINHLYAYASKNAAALLTSLGRPSIAEEYMYRAGRLVHSLQLHCFDGQFFTDSLVSSADKATDYSVYNQVWAVLSGAATEKTGQEILRRSLDPAARDSFVQASISMSFYTLRALRPVARPALGLTTWEGDGVSQRSDCHAWGSTPIYEFMAEVVGLRPTDPGWSSILFQPRLALYREL</sequence>
<evidence type="ECO:0000313" key="2">
    <source>
        <dbReference type="Proteomes" id="UP001147752"/>
    </source>
</evidence>
<reference evidence="1" key="1">
    <citation type="submission" date="2022-12" db="EMBL/GenBank/DDBJ databases">
        <authorList>
            <person name="Petersen C."/>
        </authorList>
    </citation>
    <scope>NUCLEOTIDE SEQUENCE</scope>
    <source>
        <strain evidence="1">IBT 3081</strain>
    </source>
</reference>
<protein>
    <submittedName>
        <fullName evidence="1">Bacterial alpha-L-rhamnosidase-domain-containing protein</fullName>
    </submittedName>
</protein>
<gene>
    <name evidence="1" type="ORF">N7517_004600</name>
</gene>
<dbReference type="RefSeq" id="XP_056578580.1">
    <property type="nucleotide sequence ID" value="XM_056722330.1"/>
</dbReference>
<dbReference type="Proteomes" id="UP001147752">
    <property type="component" value="Unassembled WGS sequence"/>
</dbReference>
<dbReference type="InterPro" id="IPR008928">
    <property type="entry name" value="6-hairpin_glycosidase_sf"/>
</dbReference>
<dbReference type="GeneID" id="81461513"/>
<dbReference type="GO" id="GO:0003824">
    <property type="term" value="F:catalytic activity"/>
    <property type="evidence" value="ECO:0007669"/>
    <property type="project" value="UniProtKB-ARBA"/>
</dbReference>
<proteinExistence type="predicted"/>
<dbReference type="PANTHER" id="PTHR34987">
    <property type="entry name" value="C, PUTATIVE (AFU_ORTHOLOGUE AFUA_3G02880)-RELATED"/>
    <property type="match status" value="1"/>
</dbReference>
<reference evidence="1" key="2">
    <citation type="journal article" date="2023" name="IMA Fungus">
        <title>Comparative genomic study of the Penicillium genus elucidates a diverse pangenome and 15 lateral gene transfer events.</title>
        <authorList>
            <person name="Petersen C."/>
            <person name="Sorensen T."/>
            <person name="Nielsen M.R."/>
            <person name="Sondergaard T.E."/>
            <person name="Sorensen J.L."/>
            <person name="Fitzpatrick D.A."/>
            <person name="Frisvad J.C."/>
            <person name="Nielsen K.L."/>
        </authorList>
    </citation>
    <scope>NUCLEOTIDE SEQUENCE</scope>
    <source>
        <strain evidence="1">IBT 3081</strain>
    </source>
</reference>
<evidence type="ECO:0000313" key="1">
    <source>
        <dbReference type="EMBL" id="KAJ5372594.1"/>
    </source>
</evidence>
<dbReference type="PANTHER" id="PTHR34987:SF2">
    <property type="entry name" value="B, PUTATIVE (AFU_ORTHOLOGUE AFUA_7G05040)-RELATED"/>
    <property type="match status" value="1"/>
</dbReference>
<dbReference type="SUPFAM" id="SSF48208">
    <property type="entry name" value="Six-hairpin glycosidases"/>
    <property type="match status" value="1"/>
</dbReference>
<dbReference type="OrthoDB" id="6503935at2759"/>
<feature type="non-terminal residue" evidence="1">
    <location>
        <position position="1"/>
    </location>
</feature>
<dbReference type="AlphaFoldDB" id="A0A9W9V9J0"/>
<name>A0A9W9V9J0_9EURO</name>
<dbReference type="GO" id="GO:0005975">
    <property type="term" value="P:carbohydrate metabolic process"/>
    <property type="evidence" value="ECO:0007669"/>
    <property type="project" value="InterPro"/>
</dbReference>